<reference evidence="2 3" key="1">
    <citation type="submission" date="2024-02" db="EMBL/GenBank/DDBJ databases">
        <authorList>
            <person name="Chen Y."/>
            <person name="Shah S."/>
            <person name="Dougan E. K."/>
            <person name="Thang M."/>
            <person name="Chan C."/>
        </authorList>
    </citation>
    <scope>NUCLEOTIDE SEQUENCE [LARGE SCALE GENOMIC DNA]</scope>
</reference>
<feature type="compositionally biased region" description="Basic and acidic residues" evidence="1">
    <location>
        <begin position="853"/>
        <end position="864"/>
    </location>
</feature>
<evidence type="ECO:0000256" key="1">
    <source>
        <dbReference type="SAM" id="MobiDB-lite"/>
    </source>
</evidence>
<organism evidence="2 3">
    <name type="scientific">Durusdinium trenchii</name>
    <dbReference type="NCBI Taxonomy" id="1381693"/>
    <lineage>
        <taxon>Eukaryota</taxon>
        <taxon>Sar</taxon>
        <taxon>Alveolata</taxon>
        <taxon>Dinophyceae</taxon>
        <taxon>Suessiales</taxon>
        <taxon>Symbiodiniaceae</taxon>
        <taxon>Durusdinium</taxon>
    </lineage>
</organism>
<feature type="region of interest" description="Disordered" evidence="1">
    <location>
        <begin position="443"/>
        <end position="497"/>
    </location>
</feature>
<evidence type="ECO:0000313" key="3">
    <source>
        <dbReference type="Proteomes" id="UP001642464"/>
    </source>
</evidence>
<feature type="compositionally biased region" description="Acidic residues" evidence="1">
    <location>
        <begin position="774"/>
        <end position="791"/>
    </location>
</feature>
<feature type="region of interest" description="Disordered" evidence="1">
    <location>
        <begin position="226"/>
        <end position="247"/>
    </location>
</feature>
<comment type="caution">
    <text evidence="2">The sequence shown here is derived from an EMBL/GenBank/DDBJ whole genome shotgun (WGS) entry which is preliminary data.</text>
</comment>
<feature type="region of interest" description="Disordered" evidence="1">
    <location>
        <begin position="851"/>
        <end position="992"/>
    </location>
</feature>
<feature type="region of interest" description="Disordered" evidence="1">
    <location>
        <begin position="769"/>
        <end position="818"/>
    </location>
</feature>
<feature type="compositionally biased region" description="Basic residues" evidence="1">
    <location>
        <begin position="866"/>
        <end position="879"/>
    </location>
</feature>
<accession>A0ABP0L147</accession>
<feature type="compositionally biased region" description="Acidic residues" evidence="1">
    <location>
        <begin position="725"/>
        <end position="749"/>
    </location>
</feature>
<feature type="compositionally biased region" description="Basic and acidic residues" evidence="1">
    <location>
        <begin position="976"/>
        <end position="992"/>
    </location>
</feature>
<feature type="compositionally biased region" description="Basic and acidic residues" evidence="1">
    <location>
        <begin position="946"/>
        <end position="968"/>
    </location>
</feature>
<feature type="compositionally biased region" description="Basic and acidic residues" evidence="1">
    <location>
        <begin position="488"/>
        <end position="497"/>
    </location>
</feature>
<feature type="compositionally biased region" description="Acidic residues" evidence="1">
    <location>
        <begin position="227"/>
        <end position="247"/>
    </location>
</feature>
<feature type="region of interest" description="Disordered" evidence="1">
    <location>
        <begin position="366"/>
        <end position="395"/>
    </location>
</feature>
<feature type="non-terminal residue" evidence="2">
    <location>
        <position position="1"/>
    </location>
</feature>
<dbReference type="EMBL" id="CAXAMM010014069">
    <property type="protein sequence ID" value="CAK9032878.1"/>
    <property type="molecule type" value="Genomic_DNA"/>
</dbReference>
<feature type="compositionally biased region" description="Acidic residues" evidence="1">
    <location>
        <begin position="804"/>
        <end position="816"/>
    </location>
</feature>
<evidence type="ECO:0000313" key="2">
    <source>
        <dbReference type="EMBL" id="CAK9032878.1"/>
    </source>
</evidence>
<keyword evidence="3" id="KW-1185">Reference proteome</keyword>
<feature type="compositionally biased region" description="Acidic residues" evidence="1">
    <location>
        <begin position="922"/>
        <end position="935"/>
    </location>
</feature>
<protein>
    <submittedName>
        <fullName evidence="2">Retrovirus-related Pol polyprotein from transposon TNT 1-94</fullName>
    </submittedName>
</protein>
<dbReference type="Proteomes" id="UP001642464">
    <property type="component" value="Unassembled WGS sequence"/>
</dbReference>
<feature type="compositionally biased region" description="Basic and acidic residues" evidence="1">
    <location>
        <begin position="889"/>
        <end position="915"/>
    </location>
</feature>
<gene>
    <name evidence="2" type="ORF">SCF082_LOCUS20243</name>
</gene>
<sequence>VIHQMERPKSSLGSVRIEEFSGERFRYTKWKKAVEAQQQLYRLEEQELAMLVYLSTKRDARDCLDQAPISEFTRAGGLRLVWRLLDEAFGETEDEQFERAEKEYNQYRRLPGQAVSAYIGQMKRLKAQYQRVDPESQISDRAWGQRLLNRCSLSRRERLDVFFSAGGLYDPVAIERALRHRCANTHEDERRVPNPTRNTKVSKPRYYDEKKKTGYKKVYKRIYVAGGEDEDEEQGDEAEEEDLEAEGLEEQDVFYEDQAEDPEELTMIQEEDNLQEDGEEVHESLKEAYAAGWKAKAKMNDKKNNTIHFTYAVTTHKKTKTEEVKTSGPMMVSCPQCRWPTTTSAKFCSQCGHRFDWDQRMAEGKRGWTVVSPEEEDEEQVPSSESSKPDDKPKMYRKLKKIEQRKIKASSEEVLAALPMMSKSEKKQIKKVLMKEEHDAAFERLDKGKLPQHYASSSSEEGDPAARASGHQLPVNPKTKGTSGGYMEEAKKKDLPKPVRDKMLAKFRLRWSANGDGHYAACKDCGLKSVIYFSERHGAWVASQEVETPPQEVFVTSVPGMAIMDSGCRTAVAGLKWHMDFQEMLKEKGLSWHEEDEQETFQFGSGGPEESQKAYIYPVGIHGFHDVIRMSCVGGGAASCPGLIGPSEMARWGVVMDFANKKLQIKGSWQQMALTSTRHPAVCLLDFGSKLQEFWEDEEIKCTLKMLRRAPQSWAFSAEHRAPSEEESSGDESSPEIDEEACTSEEEGEQGQTMKALQRLEHDLAHIPLQEAERNEDDGDWELVNDTDETESITSHEFGVHEEEGSEETSSDEEMTEHEVYCSGIPKKHCSKKERSEVAGSIKEIQKIYIQRQQEEKKGKESRTMKIPRRVPRAPRKSKKMTEEDREVEEQAKRDLEEFDAEMERQGIRPDDPRLRLPSNQVEEEEPLMIEEDEQEFWRSVQAQERAYDQEDEERKRQQEERRKKLLDDVPMSLKRKSEPKEEEEPRRSKES</sequence>
<proteinExistence type="predicted"/>
<name>A0ABP0L147_9DINO</name>
<feature type="region of interest" description="Disordered" evidence="1">
    <location>
        <begin position="716"/>
        <end position="754"/>
    </location>
</feature>